<keyword evidence="3" id="KW-1185">Reference proteome</keyword>
<evidence type="ECO:0000313" key="3">
    <source>
        <dbReference type="Proteomes" id="UP001453229"/>
    </source>
</evidence>
<feature type="region of interest" description="Disordered" evidence="1">
    <location>
        <begin position="104"/>
        <end position="124"/>
    </location>
</feature>
<organism evidence="2 3">
    <name type="scientific">Salinicola lusitanus</name>
    <dbReference type="NCBI Taxonomy" id="1949085"/>
    <lineage>
        <taxon>Bacteria</taxon>
        <taxon>Pseudomonadati</taxon>
        <taxon>Pseudomonadota</taxon>
        <taxon>Gammaproteobacteria</taxon>
        <taxon>Oceanospirillales</taxon>
        <taxon>Halomonadaceae</taxon>
        <taxon>Salinicola</taxon>
    </lineage>
</organism>
<evidence type="ECO:0000256" key="1">
    <source>
        <dbReference type="SAM" id="MobiDB-lite"/>
    </source>
</evidence>
<dbReference type="EMBL" id="CP151919">
    <property type="protein sequence ID" value="XAD54978.1"/>
    <property type="molecule type" value="Genomic_DNA"/>
</dbReference>
<reference evidence="2 3" key="1">
    <citation type="submission" date="2024-04" db="EMBL/GenBank/DDBJ databases">
        <title>Salinicola lusitanus LLJ914,a marine bacterium isolated from the Okinawa Trough.</title>
        <authorList>
            <person name="Li J."/>
        </authorList>
    </citation>
    <scope>NUCLEOTIDE SEQUENCE [LARGE SCALE GENOMIC DNA]</scope>
    <source>
        <strain evidence="2 3">LLJ914</strain>
    </source>
</reference>
<evidence type="ECO:0000313" key="2">
    <source>
        <dbReference type="EMBL" id="XAD54978.1"/>
    </source>
</evidence>
<name>A0ABZ3CUU9_9GAMM</name>
<gene>
    <name evidence="2" type="ORF">AAGT95_03080</name>
</gene>
<sequence length="165" mass="18485">MNKSYDELCQEVTMLRDQLERSQEQGRRLTHRLQETSDMLTEALALGEDSAERYHALKESRPTEIADAVMRARRDWATQADPDYLRERDTRVAAAAMRQVADWMDANSESSGGPTGHEAESIGMEISGPTQCSAADRCYRAGMRAFREAASIWERQAGKDQGGKA</sequence>
<protein>
    <submittedName>
        <fullName evidence="2">Uncharacterized protein</fullName>
    </submittedName>
</protein>
<dbReference type="RefSeq" id="WP_342595507.1">
    <property type="nucleotide sequence ID" value="NZ_CP151919.1"/>
</dbReference>
<proteinExistence type="predicted"/>
<dbReference type="Proteomes" id="UP001453229">
    <property type="component" value="Chromosome"/>
</dbReference>
<accession>A0ABZ3CUU9</accession>